<comment type="caution">
    <text evidence="4">The sequence shown here is derived from an EMBL/GenBank/DDBJ whole genome shotgun (WGS) entry which is preliminary data.</text>
</comment>
<evidence type="ECO:0000313" key="5">
    <source>
        <dbReference type="Proteomes" id="UP001597347"/>
    </source>
</evidence>
<dbReference type="SUPFAM" id="SSF48317">
    <property type="entry name" value="Acid phosphatase/Vanadium-dependent haloperoxidase"/>
    <property type="match status" value="1"/>
</dbReference>
<dbReference type="PANTHER" id="PTHR14969:SF13">
    <property type="entry name" value="AT30094P"/>
    <property type="match status" value="1"/>
</dbReference>
<dbReference type="RefSeq" id="WP_377935451.1">
    <property type="nucleotide sequence ID" value="NZ_JBHUEA010000020.1"/>
</dbReference>
<evidence type="ECO:0000259" key="3">
    <source>
        <dbReference type="SMART" id="SM00014"/>
    </source>
</evidence>
<protein>
    <submittedName>
        <fullName evidence="4">Phosphatase PAP2 family protein</fullName>
    </submittedName>
</protein>
<dbReference type="CDD" id="cd03392">
    <property type="entry name" value="PAP2_like_2"/>
    <property type="match status" value="1"/>
</dbReference>
<sequence length="266" mass="27619">MRTPPASPSSSRRSLGRRDVTEWRSRSGQRLLEAQRRLAARRNEPAAIATTLAIGGAAAVAGVWATTFLYDAVADQDGIARLDRPALAMAKRLRGPLPDGAAALTAHLFGPIGMPALAAVAGAALSLRARDPLPLITVAAAGAGSLLMTLGGKGVVDRHRPPRRDAIPPFEHSPSFPSGHTLNATVVAGTVAYLLMLEQRENAPQILTSAAATAVTASVGLSRVLLGAHWFTDVLTGWAAGAGWLATVVTAHRLHLTLSPSAPDGR</sequence>
<reference evidence="5" key="1">
    <citation type="journal article" date="2019" name="Int. J. Syst. Evol. Microbiol.">
        <title>The Global Catalogue of Microorganisms (GCM) 10K type strain sequencing project: providing services to taxonomists for standard genome sequencing and annotation.</title>
        <authorList>
            <consortium name="The Broad Institute Genomics Platform"/>
            <consortium name="The Broad Institute Genome Sequencing Center for Infectious Disease"/>
            <person name="Wu L."/>
            <person name="Ma J."/>
        </authorList>
    </citation>
    <scope>NUCLEOTIDE SEQUENCE [LARGE SCALE GENOMIC DNA]</scope>
    <source>
        <strain evidence="5">CGMCC 1.12471</strain>
    </source>
</reference>
<accession>A0ABW4LGG7</accession>
<feature type="region of interest" description="Disordered" evidence="1">
    <location>
        <begin position="1"/>
        <end position="22"/>
    </location>
</feature>
<dbReference type="SMART" id="SM00014">
    <property type="entry name" value="acidPPc"/>
    <property type="match status" value="1"/>
</dbReference>
<gene>
    <name evidence="4" type="ORF">ACFSBI_12595</name>
</gene>
<feature type="transmembrane region" description="Helical" evidence="2">
    <location>
        <begin position="46"/>
        <end position="65"/>
    </location>
</feature>
<evidence type="ECO:0000256" key="1">
    <source>
        <dbReference type="SAM" id="MobiDB-lite"/>
    </source>
</evidence>
<proteinExistence type="predicted"/>
<keyword evidence="2" id="KW-0812">Transmembrane</keyword>
<feature type="domain" description="Phosphatidic acid phosphatase type 2/haloperoxidase" evidence="3">
    <location>
        <begin position="133"/>
        <end position="249"/>
    </location>
</feature>
<dbReference type="EMBL" id="JBHUEA010000020">
    <property type="protein sequence ID" value="MFD1722390.1"/>
    <property type="molecule type" value="Genomic_DNA"/>
</dbReference>
<keyword evidence="2" id="KW-0472">Membrane</keyword>
<dbReference type="PANTHER" id="PTHR14969">
    <property type="entry name" value="SPHINGOSINE-1-PHOSPHATE PHOSPHOHYDROLASE"/>
    <property type="match status" value="1"/>
</dbReference>
<feature type="transmembrane region" description="Helical" evidence="2">
    <location>
        <begin position="101"/>
        <end position="126"/>
    </location>
</feature>
<feature type="transmembrane region" description="Helical" evidence="2">
    <location>
        <begin position="207"/>
        <end position="231"/>
    </location>
</feature>
<dbReference type="Proteomes" id="UP001597347">
    <property type="component" value="Unassembled WGS sequence"/>
</dbReference>
<evidence type="ECO:0000313" key="4">
    <source>
        <dbReference type="EMBL" id="MFD1722390.1"/>
    </source>
</evidence>
<feature type="compositionally biased region" description="Low complexity" evidence="1">
    <location>
        <begin position="1"/>
        <end position="13"/>
    </location>
</feature>
<name>A0ABW4LGG7_9MICO</name>
<feature type="transmembrane region" description="Helical" evidence="2">
    <location>
        <begin position="133"/>
        <end position="156"/>
    </location>
</feature>
<keyword evidence="5" id="KW-1185">Reference proteome</keyword>
<dbReference type="Pfam" id="PF01569">
    <property type="entry name" value="PAP2"/>
    <property type="match status" value="1"/>
</dbReference>
<evidence type="ECO:0000256" key="2">
    <source>
        <dbReference type="SAM" id="Phobius"/>
    </source>
</evidence>
<dbReference type="Gene3D" id="1.20.144.10">
    <property type="entry name" value="Phosphatidic acid phosphatase type 2/haloperoxidase"/>
    <property type="match status" value="1"/>
</dbReference>
<feature type="transmembrane region" description="Helical" evidence="2">
    <location>
        <begin position="237"/>
        <end position="256"/>
    </location>
</feature>
<organism evidence="4 5">
    <name type="scientific">Amnibacterium endophyticum</name>
    <dbReference type="NCBI Taxonomy" id="2109337"/>
    <lineage>
        <taxon>Bacteria</taxon>
        <taxon>Bacillati</taxon>
        <taxon>Actinomycetota</taxon>
        <taxon>Actinomycetes</taxon>
        <taxon>Micrococcales</taxon>
        <taxon>Microbacteriaceae</taxon>
        <taxon>Amnibacterium</taxon>
    </lineage>
</organism>
<keyword evidence="2" id="KW-1133">Transmembrane helix</keyword>
<dbReference type="InterPro" id="IPR000326">
    <property type="entry name" value="PAP2/HPO"/>
</dbReference>
<dbReference type="InterPro" id="IPR036938">
    <property type="entry name" value="PAP2/HPO_sf"/>
</dbReference>